<evidence type="ECO:0000313" key="2">
    <source>
        <dbReference type="Proteomes" id="UP000262477"/>
    </source>
</evidence>
<dbReference type="Gene3D" id="3.40.50.1820">
    <property type="entry name" value="alpha/beta hydrolase"/>
    <property type="match status" value="1"/>
</dbReference>
<proteinExistence type="predicted"/>
<organism evidence="1 2">
    <name type="scientific">Streptomyces inhibens</name>
    <dbReference type="NCBI Taxonomy" id="2293571"/>
    <lineage>
        <taxon>Bacteria</taxon>
        <taxon>Bacillati</taxon>
        <taxon>Actinomycetota</taxon>
        <taxon>Actinomycetes</taxon>
        <taxon>Kitasatosporales</taxon>
        <taxon>Streptomycetaceae</taxon>
        <taxon>Streptomyces</taxon>
    </lineage>
</organism>
<name>A0A371Q3K4_STRIH</name>
<evidence type="ECO:0008006" key="3">
    <source>
        <dbReference type="Google" id="ProtNLM"/>
    </source>
</evidence>
<dbReference type="InterPro" id="IPR029058">
    <property type="entry name" value="AB_hydrolase_fold"/>
</dbReference>
<evidence type="ECO:0000313" key="1">
    <source>
        <dbReference type="EMBL" id="REK89306.1"/>
    </source>
</evidence>
<gene>
    <name evidence="1" type="ORF">DY245_16165</name>
</gene>
<dbReference type="SUPFAM" id="SSF53474">
    <property type="entry name" value="alpha/beta-Hydrolases"/>
    <property type="match status" value="1"/>
</dbReference>
<dbReference type="Proteomes" id="UP000262477">
    <property type="component" value="Unassembled WGS sequence"/>
</dbReference>
<comment type="caution">
    <text evidence="1">The sequence shown here is derived from an EMBL/GenBank/DDBJ whole genome shotgun (WGS) entry which is preliminary data.</text>
</comment>
<sequence>MAQLLYRQLTRTSERATLRHAACHERLLDKDLCPTGGIDKVPALVFAGEHDCASSPDDNRAVAATIAGSAFLLMRNAAHMAHLEREPEYADLVTRLLHDVPCRTFPIARPAVARKG</sequence>
<dbReference type="OrthoDB" id="3601922at2"/>
<dbReference type="EMBL" id="QUAC01000127">
    <property type="protein sequence ID" value="REK89306.1"/>
    <property type="molecule type" value="Genomic_DNA"/>
</dbReference>
<protein>
    <recommendedName>
        <fullName evidence="3">Alpha/beta hydrolase</fullName>
    </recommendedName>
</protein>
<dbReference type="RefSeq" id="WP_128507943.1">
    <property type="nucleotide sequence ID" value="NZ_QUAC01000127.1"/>
</dbReference>
<dbReference type="AlphaFoldDB" id="A0A371Q3K4"/>
<reference evidence="1 2" key="1">
    <citation type="submission" date="2018-08" db="EMBL/GenBank/DDBJ databases">
        <title>Streptomyces NEAU-D10 sp. nov., a novel Actinomycete isolated from soil.</title>
        <authorList>
            <person name="Jin L."/>
        </authorList>
    </citation>
    <scope>NUCLEOTIDE SEQUENCE [LARGE SCALE GENOMIC DNA]</scope>
    <source>
        <strain evidence="1 2">NEAU-D10</strain>
    </source>
</reference>
<keyword evidence="2" id="KW-1185">Reference proteome</keyword>
<accession>A0A371Q3K4</accession>